<proteinExistence type="predicted"/>
<dbReference type="SUPFAM" id="SSF57667">
    <property type="entry name" value="beta-beta-alpha zinc fingers"/>
    <property type="match status" value="6"/>
</dbReference>
<evidence type="ECO:0000256" key="3">
    <source>
        <dbReference type="ARBA" id="ARBA00022737"/>
    </source>
</evidence>
<keyword evidence="3" id="KW-0677">Repeat</keyword>
<dbReference type="FunFam" id="3.30.160.60:FF:000110">
    <property type="entry name" value="Zinc finger protein-like"/>
    <property type="match status" value="1"/>
</dbReference>
<dbReference type="InterPro" id="IPR050888">
    <property type="entry name" value="ZnF_C2H2-type_TF"/>
</dbReference>
<sequence length="1026" mass="118053">MSVSCAAQYWKKEFLDEVIDVTVQVMMELPVSFFEVPLPSPKHWRGKMKEIISAALAKIHDDHQPSSEQGTADGENESFKPNHDTDRSGIFFDESIGTLGFPEASVSGDSVVEEKIDSVANDAVNDARSCKTLEDDTPAGTNALCKSVEFEVIVEEEEVSEFEEEIFDQVFSTCPLCFKRYIEPSSLYKHIEAKHLEEVEKDRRKKVRCVECKKIFVRLRTYMKHLMSPTHTKRAKFVEAEIEEHDESGKEGSGVDTERGSEEPLTLARKCPYCANRFCDIQGLKEHLTVAHPDHQYFDPSKLTRRVECLDCGKQFASAWSMRRHQELHLDPKKKQKHDKAALWGKCEHCDFVAAEGSRYNLKHHMRKTHGTCLSKRAVEKKPKQQCDLCGAFVRTLSAHRKLHVGKVEKPYACNECGKRFALSHYLKIHMQTTHKQLKRYICGICGYMCYYLSKYNLHMKVHDGLKEFKCSICSKEFRQRYRLNQHIRIVHQGEKPFRCSVCDEAFTKLYHLATHRRQVHGLAFSSEMFADAVPAEDYRREWEKKLLEDILDVALSVIASIPDLRCKQILKLVKTQKEEFEKSLRALFCKLVEDAPDEVTDGLLLEEDFPGCTKNSDDFFSILEEEREGSIRTDAQGLEEKDLITRTCLECDSETFQDEPSFQAHLSIVHEGATVKDVKKSYHCSVCDVSFPSHHRVSKHCQSQKHQRLTAEAREPGYSESLAFLKQLGSRSSNEDQSEKPLSEKDDDAEEVTSPSALCVVQMPANAKCEKCDLKFDSFSALKQHNRRKHRGTAKGIMPVRVVMRCDLCSFTGSEREWKVHRRNLHGLVEEASKKIAKPGKQQCEECGECFVDVVAHKKLHKNRIDLPFHCEQCGRRFARSSYMKLHISTTHEQRKRYACAICGYMCYHLSKFNLHMRFHNDVREHKCKICGKSFRQRYQLTNHNKIIHEGKKPHSCDICQEGFTKAEYLRAHLKKVHEVVAPKVIRVRQPKAVLPDYNMDWKLPGVPTLSNEGLETVDECLINS</sequence>
<dbReference type="GO" id="GO:0008270">
    <property type="term" value="F:zinc ion binding"/>
    <property type="evidence" value="ECO:0007669"/>
    <property type="project" value="UniProtKB-KW"/>
</dbReference>
<dbReference type="InterPro" id="IPR036236">
    <property type="entry name" value="Znf_C2H2_sf"/>
</dbReference>
<reference evidence="8" key="1">
    <citation type="submission" date="2020-11" db="EMBL/GenBank/DDBJ databases">
        <authorList>
            <person name="Tran Van P."/>
        </authorList>
    </citation>
    <scope>NUCLEOTIDE SEQUENCE</scope>
</reference>
<evidence type="ECO:0000256" key="7">
    <source>
        <dbReference type="SAM" id="MobiDB-lite"/>
    </source>
</evidence>
<keyword evidence="5" id="KW-0862">Zinc</keyword>
<dbReference type="EMBL" id="OB660555">
    <property type="protein sequence ID" value="CAD7225343.1"/>
    <property type="molecule type" value="Genomic_DNA"/>
</dbReference>
<accession>A0A7R8W5N7</accession>
<comment type="subcellular location">
    <subcellularLocation>
        <location evidence="1">Nucleus</location>
    </subcellularLocation>
</comment>
<dbReference type="PROSITE" id="PS50157">
    <property type="entry name" value="ZINC_FINGER_C2H2_2"/>
    <property type="match status" value="11"/>
</dbReference>
<evidence type="ECO:0000256" key="6">
    <source>
        <dbReference type="ARBA" id="ARBA00023242"/>
    </source>
</evidence>
<name>A0A7R8W5N7_9CRUS</name>
<dbReference type="PANTHER" id="PTHR24406">
    <property type="entry name" value="TRANSCRIPTIONAL REPRESSOR CTCFL-RELATED"/>
    <property type="match status" value="1"/>
</dbReference>
<feature type="compositionally biased region" description="Basic and acidic residues" evidence="7">
    <location>
        <begin position="734"/>
        <end position="745"/>
    </location>
</feature>
<keyword evidence="6" id="KW-0539">Nucleus</keyword>
<evidence type="ECO:0000313" key="8">
    <source>
        <dbReference type="EMBL" id="CAD7225343.1"/>
    </source>
</evidence>
<dbReference type="InterPro" id="IPR013087">
    <property type="entry name" value="Znf_C2H2_type"/>
</dbReference>
<keyword evidence="4" id="KW-0863">Zinc-finger</keyword>
<evidence type="ECO:0000256" key="5">
    <source>
        <dbReference type="ARBA" id="ARBA00022833"/>
    </source>
</evidence>
<keyword evidence="2" id="KW-0479">Metal-binding</keyword>
<dbReference type="FunFam" id="3.30.160.60:FF:000100">
    <property type="entry name" value="Zinc finger 45-like"/>
    <property type="match status" value="1"/>
</dbReference>
<dbReference type="PROSITE" id="PS00028">
    <property type="entry name" value="ZINC_FINGER_C2H2_1"/>
    <property type="match status" value="13"/>
</dbReference>
<dbReference type="Gene3D" id="3.30.160.60">
    <property type="entry name" value="Classic Zinc Finger"/>
    <property type="match status" value="8"/>
</dbReference>
<feature type="region of interest" description="Disordered" evidence="7">
    <location>
        <begin position="62"/>
        <end position="84"/>
    </location>
</feature>
<dbReference type="GO" id="GO:0005634">
    <property type="term" value="C:nucleus"/>
    <property type="evidence" value="ECO:0007669"/>
    <property type="project" value="UniProtKB-SubCell"/>
</dbReference>
<dbReference type="OrthoDB" id="8117402at2759"/>
<evidence type="ECO:0000256" key="2">
    <source>
        <dbReference type="ARBA" id="ARBA00022723"/>
    </source>
</evidence>
<dbReference type="SMART" id="SM00355">
    <property type="entry name" value="ZnF_C2H2"/>
    <property type="match status" value="19"/>
</dbReference>
<dbReference type="AlphaFoldDB" id="A0A7R8W5N7"/>
<protein>
    <submittedName>
        <fullName evidence="8">Uncharacterized protein</fullName>
    </submittedName>
</protein>
<feature type="region of interest" description="Disordered" evidence="7">
    <location>
        <begin position="730"/>
        <end position="752"/>
    </location>
</feature>
<dbReference type="Pfam" id="PF00096">
    <property type="entry name" value="zf-C2H2"/>
    <property type="match status" value="7"/>
</dbReference>
<dbReference type="FunFam" id="3.30.160.60:FF:000446">
    <property type="entry name" value="Zinc finger protein"/>
    <property type="match status" value="2"/>
</dbReference>
<evidence type="ECO:0000256" key="4">
    <source>
        <dbReference type="ARBA" id="ARBA00022771"/>
    </source>
</evidence>
<evidence type="ECO:0000256" key="1">
    <source>
        <dbReference type="ARBA" id="ARBA00004123"/>
    </source>
</evidence>
<gene>
    <name evidence="8" type="ORF">CTOB1V02_LOCUS3288</name>
</gene>
<organism evidence="8">
    <name type="scientific">Cyprideis torosa</name>
    <dbReference type="NCBI Taxonomy" id="163714"/>
    <lineage>
        <taxon>Eukaryota</taxon>
        <taxon>Metazoa</taxon>
        <taxon>Ecdysozoa</taxon>
        <taxon>Arthropoda</taxon>
        <taxon>Crustacea</taxon>
        <taxon>Oligostraca</taxon>
        <taxon>Ostracoda</taxon>
        <taxon>Podocopa</taxon>
        <taxon>Podocopida</taxon>
        <taxon>Cytherocopina</taxon>
        <taxon>Cytheroidea</taxon>
        <taxon>Cytherideidae</taxon>
        <taxon>Cyprideis</taxon>
    </lineage>
</organism>